<evidence type="ECO:0000313" key="1">
    <source>
        <dbReference type="EMBL" id="KAJ6041384.1"/>
    </source>
</evidence>
<reference evidence="1" key="2">
    <citation type="submission" date="2023-01" db="EMBL/GenBank/DDBJ databases">
        <authorList>
            <person name="Petersen C."/>
        </authorList>
    </citation>
    <scope>NUCLEOTIDE SEQUENCE</scope>
    <source>
        <strain evidence="1">IBT 15450</strain>
    </source>
</reference>
<accession>A0AAD6N983</accession>
<reference evidence="1" key="1">
    <citation type="journal article" date="2023" name="IMA Fungus">
        <title>Comparative genomic study of the Penicillium genus elucidates a diverse pangenome and 15 lateral gene transfer events.</title>
        <authorList>
            <person name="Petersen C."/>
            <person name="Sorensen T."/>
            <person name="Nielsen M.R."/>
            <person name="Sondergaard T.E."/>
            <person name="Sorensen J.L."/>
            <person name="Fitzpatrick D.A."/>
            <person name="Frisvad J.C."/>
            <person name="Nielsen K.L."/>
        </authorList>
    </citation>
    <scope>NUCLEOTIDE SEQUENCE</scope>
    <source>
        <strain evidence="1">IBT 15450</strain>
    </source>
</reference>
<gene>
    <name evidence="1" type="ORF">N7460_006774</name>
</gene>
<dbReference type="Proteomes" id="UP001219568">
    <property type="component" value="Unassembled WGS sequence"/>
</dbReference>
<name>A0AAD6N983_PENCN</name>
<proteinExistence type="predicted"/>
<evidence type="ECO:0000313" key="2">
    <source>
        <dbReference type="Proteomes" id="UP001219568"/>
    </source>
</evidence>
<keyword evidence="2" id="KW-1185">Reference proteome</keyword>
<organism evidence="1 2">
    <name type="scientific">Penicillium canescens</name>
    <dbReference type="NCBI Taxonomy" id="5083"/>
    <lineage>
        <taxon>Eukaryota</taxon>
        <taxon>Fungi</taxon>
        <taxon>Dikarya</taxon>
        <taxon>Ascomycota</taxon>
        <taxon>Pezizomycotina</taxon>
        <taxon>Eurotiomycetes</taxon>
        <taxon>Eurotiomycetidae</taxon>
        <taxon>Eurotiales</taxon>
        <taxon>Aspergillaceae</taxon>
        <taxon>Penicillium</taxon>
    </lineage>
</organism>
<comment type="caution">
    <text evidence="1">The sequence shown here is derived from an EMBL/GenBank/DDBJ whole genome shotgun (WGS) entry which is preliminary data.</text>
</comment>
<protein>
    <submittedName>
        <fullName evidence="1">Uncharacterized protein</fullName>
    </submittedName>
</protein>
<dbReference type="AlphaFoldDB" id="A0AAD6N983"/>
<sequence>MSHERILQWLEDGWTGLLDFEESPSQPFGHLHSPTSVGNPGNLPLRLEKPFLPDDDISDHFDQYNMYLELPPVSFPTSQTPKFRDTYLLQPSNSFMSDTAHLWLGPDILLSTASAEDIFTYIKQTFDCDWISWLELDFTFSVESVTGIPLSRNRIRFLSEANGLKSKRPSASLEDVRLDILDSFSKGGWQSIQLILRVRRDLAPIM</sequence>
<dbReference type="EMBL" id="JAQJZL010000005">
    <property type="protein sequence ID" value="KAJ6041384.1"/>
    <property type="molecule type" value="Genomic_DNA"/>
</dbReference>